<sequence>MKSVSAHSASQSRIRAVTPRTSRGTTISAEEEPMNAWNWAQQIESLLDSNYSEGEVSTSREVQMPGLHPKIIVKGMPEGDSRLSFPLSKSQALALKKSTATKREYFGKKIRNAWPVDANRVQFLDSNREWTTKLKQITMKCVDDLGLQEDQKCDVKANLHKMLLYEAGGGYFYSKHNRGTETEAGTFATMVIQLPSKYTGGCLQICLNGGELKYDRSGAKSDDGFFVTAFFSDCEYELSPVTSGYRLCLVYNLILQDTSWSSDLPFPSAQTVGSTSQALQRLVQRMPTKDSWDPVQGYSLKGKYTKTNLHFYNLKGRDLDTVSLLRDAVDENGNKLFVAYLMLLEKSVDGQRYSSYDNTNWDDESDGEEFRTHISAVHWIGPNDTMLDHFNLPFNINKHLVVDYPDDVFDETPDNKNYENCDGNADPTLEYWKGVVVFWPLAKNPEVMKQAGRSFLESSLEAATIQSDIQAYAKQLVSLFEETRYESPTGKAIRAIARSKDDSLIIRVLDCIKRRIPINDDAVGIIEVLKASSSETLKQSFFTMLRRVSKFEPPPKQPSKQSSKKSSKEPSKHSLKRKRLNMLLKLQHPNVVAELKHLSAVLRLLESSGLNDFVVPAKEAIFASFIEHLDSIVRASSRKYIGQLTEPFIDEPAIFKRIVNIVVTIPTFVGPTLKHVMTLVPDASANKYVVQLAKVRAQELLSETRDGAPIFTWCQPQSPRWTMSQSQAVDTFLQGPNEIQSFTGFSDIGSARNWAADFSRLSGFDARKLGLPHFHVSATASGSGSDSQVVVTKTKGYWDGVKKAYDEKVAELKKLQSVFGTSFAPKRRAATTQGGTKKQKSSRRGRRGSESASRRK</sequence>
<protein>
    <recommendedName>
        <fullName evidence="4">Fe2OG dioxygenase domain-containing protein</fullName>
    </recommendedName>
</protein>
<comment type="caution">
    <text evidence="2">The sequence shown here is derived from an EMBL/GenBank/DDBJ whole genome shotgun (WGS) entry which is preliminary data.</text>
</comment>
<proteinExistence type="predicted"/>
<reference evidence="2" key="1">
    <citation type="submission" date="2023-08" db="EMBL/GenBank/DDBJ databases">
        <authorList>
            <person name="Audoor S."/>
            <person name="Bilcke G."/>
        </authorList>
    </citation>
    <scope>NUCLEOTIDE SEQUENCE</scope>
</reference>
<dbReference type="EMBL" id="CAKOGP040000202">
    <property type="protein sequence ID" value="CAJ1932041.1"/>
    <property type="molecule type" value="Genomic_DNA"/>
</dbReference>
<dbReference type="PANTHER" id="PTHR33099:SF7">
    <property type="entry name" value="MYND-TYPE DOMAIN-CONTAINING PROTEIN"/>
    <property type="match status" value="1"/>
</dbReference>
<feature type="region of interest" description="Disordered" evidence="1">
    <location>
        <begin position="1"/>
        <end position="33"/>
    </location>
</feature>
<feature type="region of interest" description="Disordered" evidence="1">
    <location>
        <begin position="551"/>
        <end position="575"/>
    </location>
</feature>
<keyword evidence="3" id="KW-1185">Reference proteome</keyword>
<name>A0AAD2FE88_9STRA</name>
<dbReference type="PANTHER" id="PTHR33099">
    <property type="entry name" value="FE2OG DIOXYGENASE DOMAIN-CONTAINING PROTEIN"/>
    <property type="match status" value="1"/>
</dbReference>
<feature type="region of interest" description="Disordered" evidence="1">
    <location>
        <begin position="823"/>
        <end position="856"/>
    </location>
</feature>
<evidence type="ECO:0000313" key="2">
    <source>
        <dbReference type="EMBL" id="CAJ1932041.1"/>
    </source>
</evidence>
<evidence type="ECO:0008006" key="4">
    <source>
        <dbReference type="Google" id="ProtNLM"/>
    </source>
</evidence>
<dbReference type="Proteomes" id="UP001295423">
    <property type="component" value="Unassembled WGS sequence"/>
</dbReference>
<gene>
    <name evidence="2" type="ORF">CYCCA115_LOCUS2661</name>
</gene>
<feature type="compositionally biased region" description="Polar residues" evidence="1">
    <location>
        <begin position="1"/>
        <end position="28"/>
    </location>
</feature>
<evidence type="ECO:0000313" key="3">
    <source>
        <dbReference type="Proteomes" id="UP001295423"/>
    </source>
</evidence>
<dbReference type="AlphaFoldDB" id="A0AAD2FE88"/>
<feature type="compositionally biased region" description="Basic and acidic residues" evidence="1">
    <location>
        <begin position="847"/>
        <end position="856"/>
    </location>
</feature>
<evidence type="ECO:0000256" key="1">
    <source>
        <dbReference type="SAM" id="MobiDB-lite"/>
    </source>
</evidence>
<accession>A0AAD2FE88</accession>
<feature type="compositionally biased region" description="Basic residues" evidence="1">
    <location>
        <begin position="837"/>
        <end position="846"/>
    </location>
</feature>
<organism evidence="2 3">
    <name type="scientific">Cylindrotheca closterium</name>
    <dbReference type="NCBI Taxonomy" id="2856"/>
    <lineage>
        <taxon>Eukaryota</taxon>
        <taxon>Sar</taxon>
        <taxon>Stramenopiles</taxon>
        <taxon>Ochrophyta</taxon>
        <taxon>Bacillariophyta</taxon>
        <taxon>Bacillariophyceae</taxon>
        <taxon>Bacillariophycidae</taxon>
        <taxon>Bacillariales</taxon>
        <taxon>Bacillariaceae</taxon>
        <taxon>Cylindrotheca</taxon>
    </lineage>
</organism>
<dbReference type="Gene3D" id="2.60.120.620">
    <property type="entry name" value="q2cbj1_9rhob like domain"/>
    <property type="match status" value="1"/>
</dbReference>